<dbReference type="OrthoDB" id="9811314at2"/>
<name>A0A3S9N147_9FLAO</name>
<dbReference type="GO" id="GO:0046872">
    <property type="term" value="F:metal ion binding"/>
    <property type="evidence" value="ECO:0007669"/>
    <property type="project" value="InterPro"/>
</dbReference>
<evidence type="ECO:0000256" key="1">
    <source>
        <dbReference type="ARBA" id="ARBA00007261"/>
    </source>
</evidence>
<accession>A0A3S9N147</accession>
<evidence type="ECO:0000259" key="4">
    <source>
        <dbReference type="Pfam" id="PF05193"/>
    </source>
</evidence>
<evidence type="ECO:0000259" key="3">
    <source>
        <dbReference type="Pfam" id="PF00675"/>
    </source>
</evidence>
<dbReference type="PROSITE" id="PS51257">
    <property type="entry name" value="PROKAR_LIPOPROTEIN"/>
    <property type="match status" value="1"/>
</dbReference>
<dbReference type="PANTHER" id="PTHR11851:SF49">
    <property type="entry name" value="MITOCHONDRIAL-PROCESSING PEPTIDASE SUBUNIT ALPHA"/>
    <property type="match status" value="1"/>
</dbReference>
<dbReference type="KEGG" id="noj:EJ995_13005"/>
<dbReference type="Proteomes" id="UP000279600">
    <property type="component" value="Chromosome"/>
</dbReference>
<dbReference type="PANTHER" id="PTHR11851">
    <property type="entry name" value="METALLOPROTEASE"/>
    <property type="match status" value="1"/>
</dbReference>
<dbReference type="InterPro" id="IPR007863">
    <property type="entry name" value="Peptidase_M16_C"/>
</dbReference>
<evidence type="ECO:0000313" key="6">
    <source>
        <dbReference type="EMBL" id="AZQ45104.1"/>
    </source>
</evidence>
<organism evidence="6 7">
    <name type="scientific">Nonlabens ponticola</name>
    <dbReference type="NCBI Taxonomy" id="2496866"/>
    <lineage>
        <taxon>Bacteria</taxon>
        <taxon>Pseudomonadati</taxon>
        <taxon>Bacteroidota</taxon>
        <taxon>Flavobacteriia</taxon>
        <taxon>Flavobacteriales</taxon>
        <taxon>Flavobacteriaceae</taxon>
        <taxon>Nonlabens</taxon>
    </lineage>
</organism>
<dbReference type="InterPro" id="IPR050361">
    <property type="entry name" value="MPP/UQCRC_Complex"/>
</dbReference>
<feature type="domain" description="Peptidase M16 C-terminal" evidence="4">
    <location>
        <begin position="212"/>
        <end position="389"/>
    </location>
</feature>
<protein>
    <submittedName>
        <fullName evidence="6">Insulinase family protein</fullName>
    </submittedName>
</protein>
<dbReference type="EMBL" id="CP034549">
    <property type="protein sequence ID" value="AZQ45104.1"/>
    <property type="molecule type" value="Genomic_DNA"/>
</dbReference>
<sequence length="947" mass="105326">MKNITTMLKHSALLLVLLAFFITSCKQKNEESTTTNESLDVNIEKYTLDNGLTVVLHTDTSDPVVAVALTTHVGSAREVKGRTGFAHLFEHLLFLESENLGRGGLDAMSARIGGSGANGSTNRDRTNYYQTVPNDALEKMIWAEADKLGYFINTVTQPVLAKEKQVVKNEKRQGVDNQPYGHEDYVIDRNLYPENHPYHWQVIGSLEDLQNATLEDVKQFYGKYYTPRNTVLTIAGDFEKAQAKEWIEKYFGEIPTGEKLEEQSVPAVALANSKRLMYEDNFARLPQLSMTWPGVKQYSKDYYALNMLVRYMSDGKAAPLNQVLIDSLNMATRVSMRNNSGELAGDVKLTVRAFEEVDLDSVHDAVMNTFANYNQNPITSEALERIKTQNETQFYRGLSSVLGKGFQLAQYEIFAGDAAFINKDLENIKSVTVNDVNRVFKKYIKDKPYIATSFVPRGASSLALKDSKMATVVEEVIVNNANDNVDPNVVATYEKTPSSFDRSIEPAYGAEPSLKVPEVWTDSLSSGIKIYGITNDEVPLVTFNMEIAGGQLLEPADKAGAARLTALLMLKGTQDKSVQQLEEALDDLGTSINIFAGNESVTTTGTTLARNYDKTMELVEEILLQPRWDEEEFEILKKQALSAIEEQLGNPNAIASSKYYKALYGDDHVLSHSGLGTVETVGSLSINDLKQYYATAMAPSNTSFMVVGDIDQDSIGQSLTSLNERWTTVGMEIPVYDPAPAISEPIVLFYDVPGAKQSVLRFGNPSISAMHPDYYAVEVMNYRLGGGGFASQLMQQLREAKGYTYGIGSRFTGNEDLGEFTLSSGVRSNVTLESTALIRNILRNYANSYSDQDLEVTKSYMVKSSAREYETAGAKLQLLNTMQSFDKPADYALQQQQYVRNLTVEQVKVLAQQYINPDAMYYVIVGDAATQFERLKQLNIKNIKLIK</sequence>
<keyword evidence="2" id="KW-0732">Signal</keyword>
<dbReference type="SUPFAM" id="SSF63411">
    <property type="entry name" value="LuxS/MPP-like metallohydrolase"/>
    <property type="match status" value="4"/>
</dbReference>
<feature type="domain" description="Peptidase M16 C-terminal" evidence="4">
    <location>
        <begin position="683"/>
        <end position="859"/>
    </location>
</feature>
<dbReference type="KEGG" id="noj:EJ995_00085"/>
<feature type="domain" description="Peptidase M16 N-terminal" evidence="3">
    <location>
        <begin position="54"/>
        <end position="143"/>
    </location>
</feature>
<dbReference type="Pfam" id="PF05193">
    <property type="entry name" value="Peptidase_M16_C"/>
    <property type="match status" value="2"/>
</dbReference>
<evidence type="ECO:0000313" key="5">
    <source>
        <dbReference type="EMBL" id="AZQ42713.1"/>
    </source>
</evidence>
<dbReference type="EMBL" id="CP034549">
    <property type="protein sequence ID" value="AZQ42713.1"/>
    <property type="molecule type" value="Genomic_DNA"/>
</dbReference>
<keyword evidence="7" id="KW-1185">Reference proteome</keyword>
<dbReference type="InterPro" id="IPR011249">
    <property type="entry name" value="Metalloenz_LuxS/M16"/>
</dbReference>
<comment type="similarity">
    <text evidence="1">Belongs to the peptidase M16 family.</text>
</comment>
<feature type="chain" id="PRO_5038304625" evidence="2">
    <location>
        <begin position="29"/>
        <end position="947"/>
    </location>
</feature>
<evidence type="ECO:0000256" key="2">
    <source>
        <dbReference type="SAM" id="SignalP"/>
    </source>
</evidence>
<feature type="domain" description="Peptidase M16 N-terminal" evidence="3">
    <location>
        <begin position="538"/>
        <end position="669"/>
    </location>
</feature>
<dbReference type="RefSeq" id="WP_126444418.1">
    <property type="nucleotide sequence ID" value="NZ_CP034549.1"/>
</dbReference>
<dbReference type="AlphaFoldDB" id="A0A3S9N147"/>
<gene>
    <name evidence="5" type="ORF">EJ995_00085</name>
    <name evidence="6" type="ORF">EJ995_13005</name>
</gene>
<dbReference type="Pfam" id="PF00675">
    <property type="entry name" value="Peptidase_M16"/>
    <property type="match status" value="2"/>
</dbReference>
<evidence type="ECO:0000313" key="7">
    <source>
        <dbReference type="Proteomes" id="UP000279600"/>
    </source>
</evidence>
<feature type="signal peptide" evidence="2">
    <location>
        <begin position="1"/>
        <end position="28"/>
    </location>
</feature>
<dbReference type="Gene3D" id="3.30.830.10">
    <property type="entry name" value="Metalloenzyme, LuxS/M16 peptidase-like"/>
    <property type="match status" value="4"/>
</dbReference>
<proteinExistence type="inferred from homology"/>
<dbReference type="InterPro" id="IPR011765">
    <property type="entry name" value="Pept_M16_N"/>
</dbReference>
<reference evidence="6 7" key="1">
    <citation type="submission" date="2018-12" db="EMBL/GenBank/DDBJ databases">
        <title>Complete genome of Nonlabens sp. MJ115.</title>
        <authorList>
            <person name="Choi H.S."/>
            <person name="Jung J."/>
        </authorList>
    </citation>
    <scope>NUCLEOTIDE SEQUENCE [LARGE SCALE GENOMIC DNA]</scope>
    <source>
        <strain evidence="6 7">MJ115</strain>
    </source>
</reference>